<dbReference type="InterPro" id="IPR036390">
    <property type="entry name" value="WH_DNA-bd_sf"/>
</dbReference>
<name>A0ABS4MGG1_9LACO</name>
<dbReference type="Gene3D" id="3.40.190.290">
    <property type="match status" value="1"/>
</dbReference>
<evidence type="ECO:0000256" key="1">
    <source>
        <dbReference type="ARBA" id="ARBA00009437"/>
    </source>
</evidence>
<evidence type="ECO:0000313" key="7">
    <source>
        <dbReference type="Proteomes" id="UP001519292"/>
    </source>
</evidence>
<keyword evidence="7" id="KW-1185">Reference proteome</keyword>
<dbReference type="SUPFAM" id="SSF46785">
    <property type="entry name" value="Winged helix' DNA-binding domain"/>
    <property type="match status" value="1"/>
</dbReference>
<organism evidence="6 7">
    <name type="scientific">Lactobacillus colini</name>
    <dbReference type="NCBI Taxonomy" id="1819254"/>
    <lineage>
        <taxon>Bacteria</taxon>
        <taxon>Bacillati</taxon>
        <taxon>Bacillota</taxon>
        <taxon>Bacilli</taxon>
        <taxon>Lactobacillales</taxon>
        <taxon>Lactobacillaceae</taxon>
        <taxon>Lactobacillus</taxon>
    </lineage>
</organism>
<evidence type="ECO:0000256" key="2">
    <source>
        <dbReference type="ARBA" id="ARBA00023015"/>
    </source>
</evidence>
<dbReference type="SUPFAM" id="SSF53850">
    <property type="entry name" value="Periplasmic binding protein-like II"/>
    <property type="match status" value="1"/>
</dbReference>
<dbReference type="EMBL" id="JAGGLU010000014">
    <property type="protein sequence ID" value="MBP2058784.1"/>
    <property type="molecule type" value="Genomic_DNA"/>
</dbReference>
<keyword evidence="4" id="KW-0804">Transcription</keyword>
<feature type="domain" description="HTH lysR-type" evidence="5">
    <location>
        <begin position="1"/>
        <end position="58"/>
    </location>
</feature>
<dbReference type="InterPro" id="IPR036388">
    <property type="entry name" value="WH-like_DNA-bd_sf"/>
</dbReference>
<sequence>MDIRVLRYFLVICQEKNITRAAQRLHLSQPSLSKQIKDLEDELGVTLFMRGHRKITLTEEGYFLRDRAKEIVNLTDDTANSLEKTKIISGTLRIGLGESPAIYPIMQLLNRLILNYPEIKIELVDDIADTVERRLNQGTLDFGIVMGDRLLDDFDSIILKPKNEFVAVFDGKLPLAQKALIKPQDLVDYPLIITSQTHVEGKFKDWFGKYYPKINIVANSNLSYNGSLLAQAGHLVHITYRDIADIDRTNLVQRPLSPNVWDKNTLIWKKDIKQSNLERLFLNEIKKLS</sequence>
<dbReference type="CDD" id="cd05466">
    <property type="entry name" value="PBP2_LTTR_substrate"/>
    <property type="match status" value="1"/>
</dbReference>
<dbReference type="Pfam" id="PF03466">
    <property type="entry name" value="LysR_substrate"/>
    <property type="match status" value="1"/>
</dbReference>
<dbReference type="Pfam" id="PF00126">
    <property type="entry name" value="HTH_1"/>
    <property type="match status" value="1"/>
</dbReference>
<dbReference type="GO" id="GO:0003677">
    <property type="term" value="F:DNA binding"/>
    <property type="evidence" value="ECO:0007669"/>
    <property type="project" value="UniProtKB-KW"/>
</dbReference>
<evidence type="ECO:0000256" key="3">
    <source>
        <dbReference type="ARBA" id="ARBA00023125"/>
    </source>
</evidence>
<keyword evidence="2" id="KW-0805">Transcription regulation</keyword>
<comment type="caution">
    <text evidence="6">The sequence shown here is derived from an EMBL/GenBank/DDBJ whole genome shotgun (WGS) entry which is preliminary data.</text>
</comment>
<dbReference type="InterPro" id="IPR005119">
    <property type="entry name" value="LysR_subst-bd"/>
</dbReference>
<dbReference type="PANTHER" id="PTHR30419:SF8">
    <property type="entry name" value="NITROGEN ASSIMILATION TRANSCRIPTIONAL ACTIVATOR-RELATED"/>
    <property type="match status" value="1"/>
</dbReference>
<evidence type="ECO:0000259" key="5">
    <source>
        <dbReference type="PROSITE" id="PS50931"/>
    </source>
</evidence>
<dbReference type="Proteomes" id="UP001519292">
    <property type="component" value="Unassembled WGS sequence"/>
</dbReference>
<evidence type="ECO:0000256" key="4">
    <source>
        <dbReference type="ARBA" id="ARBA00023163"/>
    </source>
</evidence>
<comment type="similarity">
    <text evidence="1">Belongs to the LysR transcriptional regulatory family.</text>
</comment>
<dbReference type="RefSeq" id="WP_209687499.1">
    <property type="nucleotide sequence ID" value="NZ_JAGGLU010000014.1"/>
</dbReference>
<protein>
    <submittedName>
        <fullName evidence="6">DNA-binding transcriptional LysR family regulator</fullName>
    </submittedName>
</protein>
<keyword evidence="3 6" id="KW-0238">DNA-binding</keyword>
<reference evidence="6 7" key="1">
    <citation type="submission" date="2021-03" db="EMBL/GenBank/DDBJ databases">
        <title>Genomic Encyclopedia of Type Strains, Phase IV (KMG-IV): sequencing the most valuable type-strain genomes for metagenomic binning, comparative biology and taxonomic classification.</title>
        <authorList>
            <person name="Goeker M."/>
        </authorList>
    </citation>
    <scope>NUCLEOTIDE SEQUENCE [LARGE SCALE GENOMIC DNA]</scope>
    <source>
        <strain evidence="6 7">DSM 101872</strain>
    </source>
</reference>
<accession>A0ABS4MGG1</accession>
<evidence type="ECO:0000313" key="6">
    <source>
        <dbReference type="EMBL" id="MBP2058784.1"/>
    </source>
</evidence>
<dbReference type="InterPro" id="IPR000847">
    <property type="entry name" value="LysR_HTH_N"/>
</dbReference>
<proteinExistence type="inferred from homology"/>
<dbReference type="PRINTS" id="PR00039">
    <property type="entry name" value="HTHLYSR"/>
</dbReference>
<dbReference type="Gene3D" id="1.10.10.10">
    <property type="entry name" value="Winged helix-like DNA-binding domain superfamily/Winged helix DNA-binding domain"/>
    <property type="match status" value="1"/>
</dbReference>
<dbReference type="InterPro" id="IPR050950">
    <property type="entry name" value="HTH-type_LysR_regulators"/>
</dbReference>
<gene>
    <name evidence="6" type="ORF">J2Z60_001975</name>
</gene>
<dbReference type="PROSITE" id="PS50931">
    <property type="entry name" value="HTH_LYSR"/>
    <property type="match status" value="1"/>
</dbReference>
<dbReference type="PANTHER" id="PTHR30419">
    <property type="entry name" value="HTH-TYPE TRANSCRIPTIONAL REGULATOR YBHD"/>
    <property type="match status" value="1"/>
</dbReference>